<dbReference type="KEGG" id="pbro:HOP40_10120"/>
<name>A0A6M6JG43_9PSEU</name>
<dbReference type="Proteomes" id="UP000505377">
    <property type="component" value="Chromosome"/>
</dbReference>
<reference evidence="1 2" key="1">
    <citation type="submission" date="2020-05" db="EMBL/GenBank/DDBJ databases">
        <authorList>
            <person name="Mo P."/>
        </authorList>
    </citation>
    <scope>NUCLEOTIDE SEQUENCE [LARGE SCALE GENOMIC DNA]</scope>
    <source>
        <strain evidence="1 2">Gen01</strain>
    </source>
</reference>
<gene>
    <name evidence="1" type="ORF">HOP40_10120</name>
</gene>
<dbReference type="EMBL" id="CP053564">
    <property type="protein sequence ID" value="QJY46115.1"/>
    <property type="molecule type" value="Genomic_DNA"/>
</dbReference>
<keyword evidence="2" id="KW-1185">Reference proteome</keyword>
<protein>
    <submittedName>
        <fullName evidence="1">Uncharacterized protein</fullName>
    </submittedName>
</protein>
<evidence type="ECO:0000313" key="2">
    <source>
        <dbReference type="Proteomes" id="UP000505377"/>
    </source>
</evidence>
<proteinExistence type="predicted"/>
<sequence length="114" mass="12872">MTAVAHAPLRLVTCRDACPAGPRRAHHDRLLTVDTDTDALLELMELAVTWHELDHPRERLVPPVEWSTFAERHHWVCPERAGQAFLLAVDVVDRGAPRRRAPRGRTTMLDLVTG</sequence>
<organism evidence="1 2">
    <name type="scientific">Pseudonocardia broussonetiae</name>
    <dbReference type="NCBI Taxonomy" id="2736640"/>
    <lineage>
        <taxon>Bacteria</taxon>
        <taxon>Bacillati</taxon>
        <taxon>Actinomycetota</taxon>
        <taxon>Actinomycetes</taxon>
        <taxon>Pseudonocardiales</taxon>
        <taxon>Pseudonocardiaceae</taxon>
        <taxon>Pseudonocardia</taxon>
    </lineage>
</organism>
<dbReference type="RefSeq" id="WP_172157029.1">
    <property type="nucleotide sequence ID" value="NZ_CP053564.1"/>
</dbReference>
<accession>A0A6M6JG43</accession>
<dbReference type="AlphaFoldDB" id="A0A6M6JG43"/>
<evidence type="ECO:0000313" key="1">
    <source>
        <dbReference type="EMBL" id="QJY46115.1"/>
    </source>
</evidence>